<keyword evidence="6 7" id="KW-0472">Membrane</keyword>
<evidence type="ECO:0000256" key="1">
    <source>
        <dbReference type="ARBA" id="ARBA00004651"/>
    </source>
</evidence>
<dbReference type="InterPro" id="IPR010290">
    <property type="entry name" value="TM_effector"/>
</dbReference>
<comment type="caution">
    <text evidence="8">The sequence shown here is derived from an EMBL/GenBank/DDBJ whole genome shotgun (WGS) entry which is preliminary data.</text>
</comment>
<organism evidence="8 9">
    <name type="scientific">Reinekea marina</name>
    <dbReference type="NCBI Taxonomy" id="1310421"/>
    <lineage>
        <taxon>Bacteria</taxon>
        <taxon>Pseudomonadati</taxon>
        <taxon>Pseudomonadota</taxon>
        <taxon>Gammaproteobacteria</taxon>
        <taxon>Oceanospirillales</taxon>
        <taxon>Saccharospirillaceae</taxon>
        <taxon>Reinekea</taxon>
    </lineage>
</organism>
<dbReference type="PANTHER" id="PTHR23513">
    <property type="entry name" value="INTEGRAL MEMBRANE EFFLUX PROTEIN-RELATED"/>
    <property type="match status" value="1"/>
</dbReference>
<keyword evidence="2" id="KW-0813">Transport</keyword>
<reference evidence="9" key="1">
    <citation type="journal article" date="2019" name="Int. J. Syst. Evol. Microbiol.">
        <title>The Global Catalogue of Microorganisms (GCM) 10K type strain sequencing project: providing services to taxonomists for standard genome sequencing and annotation.</title>
        <authorList>
            <consortium name="The Broad Institute Genomics Platform"/>
            <consortium name="The Broad Institute Genome Sequencing Center for Infectious Disease"/>
            <person name="Wu L."/>
            <person name="Ma J."/>
        </authorList>
    </citation>
    <scope>NUCLEOTIDE SEQUENCE [LARGE SCALE GENOMIC DNA]</scope>
    <source>
        <strain evidence="9">CECT 8288</strain>
    </source>
</reference>
<dbReference type="Proteomes" id="UP001595710">
    <property type="component" value="Unassembled WGS sequence"/>
</dbReference>
<name>A0ABV7WPD5_9GAMM</name>
<evidence type="ECO:0000313" key="9">
    <source>
        <dbReference type="Proteomes" id="UP001595710"/>
    </source>
</evidence>
<protein>
    <submittedName>
        <fullName evidence="8">MFS transporter</fullName>
    </submittedName>
</protein>
<dbReference type="Gene3D" id="1.20.1250.20">
    <property type="entry name" value="MFS general substrate transporter like domains"/>
    <property type="match status" value="2"/>
</dbReference>
<evidence type="ECO:0000256" key="3">
    <source>
        <dbReference type="ARBA" id="ARBA00022475"/>
    </source>
</evidence>
<dbReference type="RefSeq" id="WP_377362002.1">
    <property type="nucleotide sequence ID" value="NZ_JBHRYN010000004.1"/>
</dbReference>
<keyword evidence="9" id="KW-1185">Reference proteome</keyword>
<dbReference type="PANTHER" id="PTHR23513:SF6">
    <property type="entry name" value="MAJOR FACILITATOR SUPERFAMILY ASSOCIATED DOMAIN-CONTAINING PROTEIN"/>
    <property type="match status" value="1"/>
</dbReference>
<keyword evidence="4 7" id="KW-0812">Transmembrane</keyword>
<dbReference type="InterPro" id="IPR036259">
    <property type="entry name" value="MFS_trans_sf"/>
</dbReference>
<sequence length="424" mass="45848">MSRQKKSMSEATTKNIWKNSNFISIFGAHTVSSFGSVVTRDAIPFIAVLFLAAQPLNMSILALAGVIPILLVALPGGVLIDRLPRIPIMLLADIARAGLVLLIPIAWFFDFLTLWVLAGVIFLTTIFSVLFDVANQSVLPEYVEKDELLSANGKLSSADTAAEVTASSLTGWLVQTLGGPIVLLLDSASYLMSAAFILRIKQPAHKAEALDQDQARPKQTFIQDMQSGFKIYAQNRQLKIYLITSATQAFFGAFMGALYVFHLLNTLSISASITGLLIAVGGIGGLLGSVLSEKISNRLGANRVMFYSIFLRSFTILLLPLSVLLSPILVIIALIVDQVLGDFLFVQYHINERTKRQQIAEVHELGRVNSTAHFTSTAAFSLGLLAAGVIGEFSSTTVALIIAASGIFALSIFFKVSYLNRCAN</sequence>
<dbReference type="SUPFAM" id="SSF103473">
    <property type="entry name" value="MFS general substrate transporter"/>
    <property type="match status" value="1"/>
</dbReference>
<keyword evidence="5 7" id="KW-1133">Transmembrane helix</keyword>
<accession>A0ABV7WPD5</accession>
<dbReference type="CDD" id="cd06173">
    <property type="entry name" value="MFS_MefA_like"/>
    <property type="match status" value="1"/>
</dbReference>
<gene>
    <name evidence="8" type="ORF">ACFOND_01580</name>
</gene>
<keyword evidence="3" id="KW-1003">Cell membrane</keyword>
<evidence type="ECO:0000256" key="5">
    <source>
        <dbReference type="ARBA" id="ARBA00022989"/>
    </source>
</evidence>
<dbReference type="Pfam" id="PF05977">
    <property type="entry name" value="MFS_3"/>
    <property type="match status" value="1"/>
</dbReference>
<feature type="transmembrane region" description="Helical" evidence="7">
    <location>
        <begin position="45"/>
        <end position="74"/>
    </location>
</feature>
<feature type="transmembrane region" description="Helical" evidence="7">
    <location>
        <begin position="240"/>
        <end position="261"/>
    </location>
</feature>
<evidence type="ECO:0000256" key="7">
    <source>
        <dbReference type="SAM" id="Phobius"/>
    </source>
</evidence>
<feature type="transmembrane region" description="Helical" evidence="7">
    <location>
        <begin position="397"/>
        <end position="418"/>
    </location>
</feature>
<evidence type="ECO:0000256" key="4">
    <source>
        <dbReference type="ARBA" id="ARBA00022692"/>
    </source>
</evidence>
<dbReference type="EMBL" id="JBHRYN010000004">
    <property type="protein sequence ID" value="MFC3700314.1"/>
    <property type="molecule type" value="Genomic_DNA"/>
</dbReference>
<evidence type="ECO:0000313" key="8">
    <source>
        <dbReference type="EMBL" id="MFC3700314.1"/>
    </source>
</evidence>
<comment type="subcellular location">
    <subcellularLocation>
        <location evidence="1">Cell membrane</location>
        <topology evidence="1">Multi-pass membrane protein</topology>
    </subcellularLocation>
</comment>
<proteinExistence type="predicted"/>
<feature type="transmembrane region" description="Helical" evidence="7">
    <location>
        <begin position="21"/>
        <end position="39"/>
    </location>
</feature>
<evidence type="ECO:0000256" key="6">
    <source>
        <dbReference type="ARBA" id="ARBA00023136"/>
    </source>
</evidence>
<feature type="transmembrane region" description="Helical" evidence="7">
    <location>
        <begin position="267"/>
        <end position="292"/>
    </location>
</feature>
<evidence type="ECO:0000256" key="2">
    <source>
        <dbReference type="ARBA" id="ARBA00022448"/>
    </source>
</evidence>